<name>A0A8H9YNP1_9PSED</name>
<dbReference type="AlphaFoldDB" id="A0A8H9YNP1"/>
<evidence type="ECO:0000313" key="1">
    <source>
        <dbReference type="EMBL" id="MBC3290730.1"/>
    </source>
</evidence>
<reference evidence="1" key="1">
    <citation type="journal article" date="2020" name="Microorganisms">
        <title>Reliable Identification of Environmental Pseudomonas Isolates Using the rpoD Gene.</title>
        <authorList>
            <consortium name="The Broad Institute Genome Sequencing Platform"/>
            <person name="Girard L."/>
            <person name="Lood C."/>
            <person name="Rokni-Zadeh H."/>
            <person name="van Noort V."/>
            <person name="Lavigne R."/>
            <person name="De Mot R."/>
        </authorList>
    </citation>
    <scope>NUCLEOTIDE SEQUENCE [LARGE SCALE GENOMIC DNA]</scope>
    <source>
        <strain evidence="1">SWRI145</strain>
    </source>
</reference>
<organism evidence="1">
    <name type="scientific">Pseudomonas tritici</name>
    <dbReference type="NCBI Taxonomy" id="2745518"/>
    <lineage>
        <taxon>Bacteria</taxon>
        <taxon>Pseudomonadati</taxon>
        <taxon>Pseudomonadota</taxon>
        <taxon>Gammaproteobacteria</taxon>
        <taxon>Pseudomonadales</taxon>
        <taxon>Pseudomonadaceae</taxon>
        <taxon>Pseudomonas</taxon>
    </lineage>
</organism>
<protein>
    <submittedName>
        <fullName evidence="1">Uncharacterized protein</fullName>
    </submittedName>
</protein>
<sequence length="191" mass="22337">MTTFSYPYTLHDLLCLRQFNEIHGALHAEACDKEIVEWAERQVMKGNDSEALLILASLNLDKHPNSDEVRMYLDRYLRESGLALPGAKISTLIWLKLQLWNIIQCEDAKEAETALYDFAIAYLDFPPPFFTRTCRYFNWLYYRLYDDLGGEYQTLASEMSDSALLSYIKSHTTPFYRVLSDNEWLDFLTSE</sequence>
<accession>A0A8H9YNP1</accession>
<comment type="caution">
    <text evidence="1">The sequence shown here is derived from an EMBL/GenBank/DDBJ whole genome shotgun (WGS) entry which is preliminary data.</text>
</comment>
<proteinExistence type="predicted"/>
<dbReference type="EMBL" id="JABWQF010000002">
    <property type="protein sequence ID" value="MBC3290730.1"/>
    <property type="molecule type" value="Genomic_DNA"/>
</dbReference>
<gene>
    <name evidence="1" type="ORF">HU722_04260</name>
</gene>